<gene>
    <name evidence="1" type="ORF">PYH38_000022</name>
</gene>
<dbReference type="Proteomes" id="UP001235547">
    <property type="component" value="Chromosome 2"/>
</dbReference>
<evidence type="ECO:0000313" key="2">
    <source>
        <dbReference type="Proteomes" id="UP001235547"/>
    </source>
</evidence>
<protein>
    <submittedName>
        <fullName evidence="1">Uncharacterized protein</fullName>
    </submittedName>
</protein>
<sequence>MHQLLAVASELRRANTLAQSTDLLAQVEGLEAAAIKLFNDALARNNEAAAAAWFDRIIKASTFRLSVDNARPRQKINAPIAVAFAKQDAVAKVANRFIELIKGRREEGATIEHGSLDVTV</sequence>
<keyword evidence="2" id="KW-1185">Reference proteome</keyword>
<dbReference type="EMBL" id="CP120370">
    <property type="protein sequence ID" value="WEX80743.1"/>
    <property type="molecule type" value="Genomic_DNA"/>
</dbReference>
<proteinExistence type="predicted"/>
<name>A0ABY8CVI7_9HYPH</name>
<reference evidence="1 2" key="1">
    <citation type="submission" date="2023-03" db="EMBL/GenBank/DDBJ databases">
        <authorList>
            <person name="Kaur S."/>
            <person name="Espinosa-Saiz D."/>
            <person name="Velazquez E."/>
            <person name="Menendez E."/>
            <person name="diCenzo G.C."/>
        </authorList>
    </citation>
    <scope>NUCLEOTIDE SEQUENCE [LARGE SCALE GENOMIC DNA]</scope>
    <source>
        <strain evidence="1 2">LMG 27395</strain>
    </source>
</reference>
<accession>A0ABY8CVI7</accession>
<dbReference type="RefSeq" id="WP_280731462.1">
    <property type="nucleotide sequence ID" value="NZ_CP120367.1"/>
</dbReference>
<evidence type="ECO:0000313" key="1">
    <source>
        <dbReference type="EMBL" id="WEX80743.1"/>
    </source>
</evidence>
<organism evidence="1 2">
    <name type="scientific">Sinorhizobium numidicum</name>
    <dbReference type="NCBI Taxonomy" id="680248"/>
    <lineage>
        <taxon>Bacteria</taxon>
        <taxon>Pseudomonadati</taxon>
        <taxon>Pseudomonadota</taxon>
        <taxon>Alphaproteobacteria</taxon>
        <taxon>Hyphomicrobiales</taxon>
        <taxon>Rhizobiaceae</taxon>
        <taxon>Sinorhizobium/Ensifer group</taxon>
        <taxon>Sinorhizobium</taxon>
    </lineage>
</organism>